<evidence type="ECO:0000313" key="2">
    <source>
        <dbReference type="Proteomes" id="UP001321473"/>
    </source>
</evidence>
<gene>
    <name evidence="1" type="ORF">V5799_025443</name>
</gene>
<name>A0AAQ4E9N9_AMBAM</name>
<organism evidence="1 2">
    <name type="scientific">Amblyomma americanum</name>
    <name type="common">Lone star tick</name>
    <dbReference type="NCBI Taxonomy" id="6943"/>
    <lineage>
        <taxon>Eukaryota</taxon>
        <taxon>Metazoa</taxon>
        <taxon>Ecdysozoa</taxon>
        <taxon>Arthropoda</taxon>
        <taxon>Chelicerata</taxon>
        <taxon>Arachnida</taxon>
        <taxon>Acari</taxon>
        <taxon>Parasitiformes</taxon>
        <taxon>Ixodida</taxon>
        <taxon>Ixodoidea</taxon>
        <taxon>Ixodidae</taxon>
        <taxon>Amblyomminae</taxon>
        <taxon>Amblyomma</taxon>
    </lineage>
</organism>
<protein>
    <submittedName>
        <fullName evidence="1">Uncharacterized protein</fullName>
    </submittedName>
</protein>
<keyword evidence="2" id="KW-1185">Reference proteome</keyword>
<sequence length="274" mass="30418">MAATTWEPSGNDALAVQLLKTNTWSCYCGPSLWNFSADRLKDTMHELLLELPKSGRHRLRLLLRPCNLLGCLRGRAEQAFFCVATKRAERSHAAGVVLNDEKHVLVFLSGPSELRIQLAVWLGAEFKTSLHRLELAPWELSMTAGLGVSLLNLGQNTQEYCLEVGMGDMKLRFSEEVVEQLAPPALLTENGSRALLLALCRHAHRHVLPVPYEEMPLHSVNLPSLFSVNHEGTVEVHASAPIPQLVKCLSNAAEHTLFGILPLVFEEEDTESMQ</sequence>
<dbReference type="Proteomes" id="UP001321473">
    <property type="component" value="Unassembled WGS sequence"/>
</dbReference>
<proteinExistence type="predicted"/>
<dbReference type="AlphaFoldDB" id="A0AAQ4E9N9"/>
<evidence type="ECO:0000313" key="1">
    <source>
        <dbReference type="EMBL" id="KAK8771312.1"/>
    </source>
</evidence>
<comment type="caution">
    <text evidence="1">The sequence shown here is derived from an EMBL/GenBank/DDBJ whole genome shotgun (WGS) entry which is preliminary data.</text>
</comment>
<reference evidence="1 2" key="1">
    <citation type="journal article" date="2023" name="Arcadia Sci">
        <title>De novo assembly of a long-read Amblyomma americanum tick genome.</title>
        <authorList>
            <person name="Chou S."/>
            <person name="Poskanzer K.E."/>
            <person name="Rollins M."/>
            <person name="Thuy-Boun P.S."/>
        </authorList>
    </citation>
    <scope>NUCLEOTIDE SEQUENCE [LARGE SCALE GENOMIC DNA]</scope>
    <source>
        <strain evidence="1">F_SG_1</strain>
        <tissue evidence="1">Salivary glands</tissue>
    </source>
</reference>
<accession>A0AAQ4E9N9</accession>
<dbReference type="EMBL" id="JARKHS020019913">
    <property type="protein sequence ID" value="KAK8771312.1"/>
    <property type="molecule type" value="Genomic_DNA"/>
</dbReference>